<keyword evidence="7" id="KW-1185">Reference proteome</keyword>
<reference evidence="6 7" key="1">
    <citation type="submission" date="2018-07" db="EMBL/GenBank/DDBJ databases">
        <title>Corallincola holothuriorum sp. nov., a new facultative anaerobe isolated from sea cucumber Apostichopus japonicus.</title>
        <authorList>
            <person name="Xia H."/>
        </authorList>
    </citation>
    <scope>NUCLEOTIDE SEQUENCE [LARGE SCALE GENOMIC DNA]</scope>
    <source>
        <strain evidence="6 7">C4</strain>
    </source>
</reference>
<evidence type="ECO:0000313" key="6">
    <source>
        <dbReference type="EMBL" id="RCU51021.1"/>
    </source>
</evidence>
<name>A0A368NNY9_9GAMM</name>
<dbReference type="RefSeq" id="WP_114337617.1">
    <property type="nucleotide sequence ID" value="NZ_QPID01000003.1"/>
</dbReference>
<dbReference type="SUPFAM" id="SSF53850">
    <property type="entry name" value="Periplasmic binding protein-like II"/>
    <property type="match status" value="1"/>
</dbReference>
<keyword evidence="2 5" id="KW-0813">Transport</keyword>
<evidence type="ECO:0000313" key="7">
    <source>
        <dbReference type="Proteomes" id="UP000252558"/>
    </source>
</evidence>
<feature type="chain" id="PRO_5016487113" description="Maltodextrin-binding protein" evidence="5">
    <location>
        <begin position="29"/>
        <end position="397"/>
    </location>
</feature>
<gene>
    <name evidence="6" type="ORF">DU002_06780</name>
</gene>
<dbReference type="InterPro" id="IPR006059">
    <property type="entry name" value="SBP"/>
</dbReference>
<evidence type="ECO:0000256" key="3">
    <source>
        <dbReference type="ARBA" id="ARBA00022597"/>
    </source>
</evidence>
<dbReference type="NCBIfam" id="NF007011">
    <property type="entry name" value="PRK09474.1"/>
    <property type="match status" value="1"/>
</dbReference>
<dbReference type="PANTHER" id="PTHR30061:SF50">
    <property type="entry name" value="MALTOSE_MALTODEXTRIN-BINDING PERIPLASMIC PROTEIN"/>
    <property type="match status" value="1"/>
</dbReference>
<dbReference type="OrthoDB" id="9766758at2"/>
<dbReference type="GO" id="GO:0015768">
    <property type="term" value="P:maltose transport"/>
    <property type="evidence" value="ECO:0007669"/>
    <property type="project" value="TreeGrafter"/>
</dbReference>
<evidence type="ECO:0000256" key="1">
    <source>
        <dbReference type="ARBA" id="ARBA00008520"/>
    </source>
</evidence>
<evidence type="ECO:0000256" key="2">
    <source>
        <dbReference type="ARBA" id="ARBA00022448"/>
    </source>
</evidence>
<keyword evidence="5" id="KW-0574">Periplasm</keyword>
<evidence type="ECO:0000256" key="5">
    <source>
        <dbReference type="RuleBase" id="RU365005"/>
    </source>
</evidence>
<accession>A0A368NNY9</accession>
<dbReference type="GO" id="GO:0055052">
    <property type="term" value="C:ATP-binding cassette (ABC) transporter complex, substrate-binding subunit-containing"/>
    <property type="evidence" value="ECO:0007669"/>
    <property type="project" value="TreeGrafter"/>
</dbReference>
<comment type="caution">
    <text evidence="6">The sequence shown here is derived from an EMBL/GenBank/DDBJ whole genome shotgun (WGS) entry which is preliminary data.</text>
</comment>
<dbReference type="Gene3D" id="3.40.190.10">
    <property type="entry name" value="Periplasmic binding protein-like II"/>
    <property type="match status" value="2"/>
</dbReference>
<dbReference type="PANTHER" id="PTHR30061">
    <property type="entry name" value="MALTOSE-BINDING PERIPLASMIC PROTEIN"/>
    <property type="match status" value="1"/>
</dbReference>
<dbReference type="EMBL" id="QPID01000003">
    <property type="protein sequence ID" value="RCU51021.1"/>
    <property type="molecule type" value="Genomic_DNA"/>
</dbReference>
<comment type="subcellular location">
    <subcellularLocation>
        <location evidence="5">Periplasm</location>
    </subcellularLocation>
</comment>
<dbReference type="GO" id="GO:0015144">
    <property type="term" value="F:carbohydrate transmembrane transporter activity"/>
    <property type="evidence" value="ECO:0007669"/>
    <property type="project" value="InterPro"/>
</dbReference>
<dbReference type="PRINTS" id="PR00181">
    <property type="entry name" value="MALTOSEBP"/>
</dbReference>
<keyword evidence="4 5" id="KW-0732">Signal</keyword>
<evidence type="ECO:0000256" key="4">
    <source>
        <dbReference type="ARBA" id="ARBA00022729"/>
    </source>
</evidence>
<dbReference type="GO" id="GO:0042956">
    <property type="term" value="P:maltodextrin transmembrane transport"/>
    <property type="evidence" value="ECO:0007669"/>
    <property type="project" value="TreeGrafter"/>
</dbReference>
<comment type="similarity">
    <text evidence="1 5">Belongs to the bacterial solute-binding protein 1 family.</text>
</comment>
<dbReference type="InterPro" id="IPR006060">
    <property type="entry name" value="Maltose/Cyclodextrin-bd"/>
</dbReference>
<keyword evidence="3 5" id="KW-0762">Sugar transport</keyword>
<dbReference type="GO" id="GO:0042597">
    <property type="term" value="C:periplasmic space"/>
    <property type="evidence" value="ECO:0007669"/>
    <property type="project" value="UniProtKB-SubCell"/>
</dbReference>
<organism evidence="6 7">
    <name type="scientific">Corallincola holothuriorum</name>
    <dbReference type="NCBI Taxonomy" id="2282215"/>
    <lineage>
        <taxon>Bacteria</taxon>
        <taxon>Pseudomonadati</taxon>
        <taxon>Pseudomonadota</taxon>
        <taxon>Gammaproteobacteria</taxon>
        <taxon>Alteromonadales</taxon>
        <taxon>Psychromonadaceae</taxon>
        <taxon>Corallincola</taxon>
    </lineage>
</organism>
<dbReference type="Proteomes" id="UP000252558">
    <property type="component" value="Unassembled WGS sequence"/>
</dbReference>
<dbReference type="AlphaFoldDB" id="A0A368NNY9"/>
<dbReference type="GO" id="GO:1901982">
    <property type="term" value="F:maltose binding"/>
    <property type="evidence" value="ECO:0007669"/>
    <property type="project" value="TreeGrafter"/>
</dbReference>
<comment type="function">
    <text evidence="5">Part of the ABC transporter complex MalEFGK involved in maltose/maltodextrin import. Binds maltose and higher maltodextrins.</text>
</comment>
<protein>
    <recommendedName>
        <fullName evidence="5">Maltodextrin-binding protein</fullName>
    </recommendedName>
</protein>
<sequence>MNKIRFTTTRLLQTSIVFTAALLGSANAGMKQGALEIWADKGTVQMQAVAAKFTEDTGIPVTVVKQGDAPGMFGIAAGGGEGPDIMLWAHDRYGDWGTGGLIQPLKPSRHILENTLDYAWDAVTVNGDIFAYPIAIEAVSLIYNKALIDQTPASFEAMFELHKSLMSESKVAAIAWDYNNTYFTWPILAAHGARPFAKTAKGYDTSETGANSEGAIYGAQLLKRMIDEGLMEKHIDYSVMDMKFSKGEVAMVISGPWYWDDLDKTGIDFGVVPLPRVNGHHSKAFVGVYGATINGNTPNKDLAVEFIENYLLTQDNLTLYHSSNELGVSANKQLRQVMLKDSRLAATYRSAELGELMPNVNKMGQFWSAMNAALSNITTGRQSPESALNAAAKRIVR</sequence>
<feature type="signal peptide" evidence="5">
    <location>
        <begin position="1"/>
        <end position="28"/>
    </location>
</feature>
<proteinExistence type="inferred from homology"/>
<dbReference type="Pfam" id="PF01547">
    <property type="entry name" value="SBP_bac_1"/>
    <property type="match status" value="1"/>
</dbReference>